<feature type="coiled-coil region" evidence="6">
    <location>
        <begin position="295"/>
        <end position="379"/>
    </location>
</feature>
<organism evidence="10 11">
    <name type="scientific">Syntrophus gentianae</name>
    <dbReference type="NCBI Taxonomy" id="43775"/>
    <lineage>
        <taxon>Bacteria</taxon>
        <taxon>Pseudomonadati</taxon>
        <taxon>Thermodesulfobacteriota</taxon>
        <taxon>Syntrophia</taxon>
        <taxon>Syntrophales</taxon>
        <taxon>Syntrophaceae</taxon>
        <taxon>Syntrophus</taxon>
    </lineage>
</organism>
<feature type="coiled-coil region" evidence="6">
    <location>
        <begin position="161"/>
        <end position="188"/>
    </location>
</feature>
<dbReference type="PRINTS" id="PR00038">
    <property type="entry name" value="HTHLUXR"/>
</dbReference>
<dbReference type="PROSITE" id="PS50113">
    <property type="entry name" value="PAC"/>
    <property type="match status" value="2"/>
</dbReference>
<evidence type="ECO:0000259" key="9">
    <source>
        <dbReference type="PROSITE" id="PS50113"/>
    </source>
</evidence>
<dbReference type="Gene3D" id="1.10.10.10">
    <property type="entry name" value="Winged helix-like DNA-binding domain superfamily/Winged helix DNA-binding domain"/>
    <property type="match status" value="1"/>
</dbReference>
<feature type="domain" description="PAC" evidence="9">
    <location>
        <begin position="252"/>
        <end position="304"/>
    </location>
</feature>
<dbReference type="InterPro" id="IPR000700">
    <property type="entry name" value="PAS-assoc_C"/>
</dbReference>
<dbReference type="SMART" id="SM00091">
    <property type="entry name" value="PAS"/>
    <property type="match status" value="2"/>
</dbReference>
<dbReference type="SUPFAM" id="SSF46894">
    <property type="entry name" value="C-terminal effector domain of the bipartite response regulators"/>
    <property type="match status" value="1"/>
</dbReference>
<dbReference type="InterPro" id="IPR052162">
    <property type="entry name" value="Sensor_kinase/Photoreceptor"/>
</dbReference>
<comment type="catalytic activity">
    <reaction evidence="1">
        <text>ATP + protein L-histidine = ADP + protein N-phospho-L-histidine.</text>
        <dbReference type="EC" id="2.7.13.3"/>
    </reaction>
</comment>
<dbReference type="InterPro" id="IPR035965">
    <property type="entry name" value="PAS-like_dom_sf"/>
</dbReference>
<evidence type="ECO:0000256" key="2">
    <source>
        <dbReference type="ARBA" id="ARBA00012438"/>
    </source>
</evidence>
<sequence length="492" mass="57607">MKDEDKSKAQLVHELEALRRRIAKFESVEGHCKPAESLAEWDTLRNSLQVVEGKYRGIFENAIEGIYRSTFDGRLIEINPSFARLLGYDSPEAVKNSVKDIGQKFYVDPEKRKEWINQLAERDYGSFEVQLRRKDGSTRWISNKARVVRNEKGETLYFDGFVEDITEKRRAEEELKKAEEKYRSIFENALEGIYRTTPDGHFLDANPALARIFGYDSPQEMMTAVTNLGKQLHVSPESRERFISIMDQKDYDDFEAQMRKKDGSTCWVCFRGRSVRDAEGKTLYYEGLAEDITERRRTEEVLRQYRDHLEELVKERTFQLEERNRQLNSEIAERKKAEEALRRSERELRIKARNLMEVNTTLKVLLNTMERDQQELQERFLGNIKSQVLPYLEKLKKRPLQEVEKGFLQMAETNLNEIASPLVQKLKSSYLNLTKTEIQIAVLVKEGKTSKEIAQLLNAKQRVIEFHRQNIRKKLGMNDKRGSLALSLRSFS</sequence>
<evidence type="ECO:0000259" key="7">
    <source>
        <dbReference type="PROSITE" id="PS50043"/>
    </source>
</evidence>
<dbReference type="InterPro" id="IPR001610">
    <property type="entry name" value="PAC"/>
</dbReference>
<dbReference type="SMART" id="SM00086">
    <property type="entry name" value="PAC"/>
    <property type="match status" value="2"/>
</dbReference>
<proteinExistence type="predicted"/>
<dbReference type="AlphaFoldDB" id="A0A1H7YR63"/>
<evidence type="ECO:0000256" key="1">
    <source>
        <dbReference type="ARBA" id="ARBA00000085"/>
    </source>
</evidence>
<dbReference type="NCBIfam" id="TIGR00229">
    <property type="entry name" value="sensory_box"/>
    <property type="match status" value="2"/>
</dbReference>
<dbReference type="PANTHER" id="PTHR43304:SF1">
    <property type="entry name" value="PAC DOMAIN-CONTAINING PROTEIN"/>
    <property type="match status" value="1"/>
</dbReference>
<dbReference type="STRING" id="43775.SAMN04489760_11741"/>
<dbReference type="InterPro" id="IPR000792">
    <property type="entry name" value="Tscrpt_reg_LuxR_C"/>
</dbReference>
<dbReference type="GO" id="GO:0006355">
    <property type="term" value="P:regulation of DNA-templated transcription"/>
    <property type="evidence" value="ECO:0007669"/>
    <property type="project" value="InterPro"/>
</dbReference>
<dbReference type="GO" id="GO:0004673">
    <property type="term" value="F:protein histidine kinase activity"/>
    <property type="evidence" value="ECO:0007669"/>
    <property type="project" value="UniProtKB-EC"/>
</dbReference>
<dbReference type="InterPro" id="IPR000014">
    <property type="entry name" value="PAS"/>
</dbReference>
<dbReference type="PANTHER" id="PTHR43304">
    <property type="entry name" value="PHYTOCHROME-LIKE PROTEIN CPH1"/>
    <property type="match status" value="1"/>
</dbReference>
<dbReference type="Proteomes" id="UP000198744">
    <property type="component" value="Unassembled WGS sequence"/>
</dbReference>
<evidence type="ECO:0000259" key="8">
    <source>
        <dbReference type="PROSITE" id="PS50112"/>
    </source>
</evidence>
<dbReference type="SUPFAM" id="SSF55785">
    <property type="entry name" value="PYP-like sensor domain (PAS domain)"/>
    <property type="match status" value="2"/>
</dbReference>
<dbReference type="EMBL" id="FOBS01000017">
    <property type="protein sequence ID" value="SEM47679.1"/>
    <property type="molecule type" value="Genomic_DNA"/>
</dbReference>
<dbReference type="EC" id="2.7.13.3" evidence="2"/>
<dbReference type="SMART" id="SM00421">
    <property type="entry name" value="HTH_LUXR"/>
    <property type="match status" value="1"/>
</dbReference>
<keyword evidence="11" id="KW-1185">Reference proteome</keyword>
<feature type="domain" description="HTH luxR-type" evidence="7">
    <location>
        <begin position="426"/>
        <end position="491"/>
    </location>
</feature>
<feature type="domain" description="PAC" evidence="9">
    <location>
        <begin position="125"/>
        <end position="177"/>
    </location>
</feature>
<gene>
    <name evidence="10" type="ORF">SAMN04489760_11741</name>
</gene>
<name>A0A1H7YR63_9BACT</name>
<evidence type="ECO:0000313" key="10">
    <source>
        <dbReference type="EMBL" id="SEM47679.1"/>
    </source>
</evidence>
<dbReference type="CDD" id="cd06170">
    <property type="entry name" value="LuxR_C_like"/>
    <property type="match status" value="1"/>
</dbReference>
<dbReference type="PROSITE" id="PS50043">
    <property type="entry name" value="HTH_LUXR_2"/>
    <property type="match status" value="1"/>
</dbReference>
<evidence type="ECO:0000313" key="11">
    <source>
        <dbReference type="Proteomes" id="UP000198744"/>
    </source>
</evidence>
<protein>
    <recommendedName>
        <fullName evidence="2">histidine kinase</fullName>
        <ecNumber evidence="2">2.7.13.3</ecNumber>
    </recommendedName>
</protein>
<feature type="domain" description="PAS" evidence="8">
    <location>
        <begin position="178"/>
        <end position="219"/>
    </location>
</feature>
<dbReference type="Gene3D" id="3.30.450.20">
    <property type="entry name" value="PAS domain"/>
    <property type="match status" value="2"/>
</dbReference>
<keyword evidence="6" id="KW-0175">Coiled coil</keyword>
<evidence type="ECO:0000256" key="5">
    <source>
        <dbReference type="ARBA" id="ARBA00022777"/>
    </source>
</evidence>
<keyword evidence="5" id="KW-0418">Kinase</keyword>
<dbReference type="PROSITE" id="PS50112">
    <property type="entry name" value="PAS"/>
    <property type="match status" value="2"/>
</dbReference>
<dbReference type="CDD" id="cd00130">
    <property type="entry name" value="PAS"/>
    <property type="match status" value="2"/>
</dbReference>
<evidence type="ECO:0000256" key="6">
    <source>
        <dbReference type="SAM" id="Coils"/>
    </source>
</evidence>
<dbReference type="InterPro" id="IPR016032">
    <property type="entry name" value="Sig_transdc_resp-reg_C-effctor"/>
</dbReference>
<keyword evidence="3" id="KW-0597">Phosphoprotein</keyword>
<evidence type="ECO:0000256" key="4">
    <source>
        <dbReference type="ARBA" id="ARBA00022679"/>
    </source>
</evidence>
<dbReference type="InterPro" id="IPR036388">
    <property type="entry name" value="WH-like_DNA-bd_sf"/>
</dbReference>
<dbReference type="Pfam" id="PF13426">
    <property type="entry name" value="PAS_9"/>
    <property type="match status" value="2"/>
</dbReference>
<keyword evidence="4" id="KW-0808">Transferase</keyword>
<dbReference type="RefSeq" id="WP_093883873.1">
    <property type="nucleotide sequence ID" value="NZ_FOBS01000017.1"/>
</dbReference>
<evidence type="ECO:0000256" key="3">
    <source>
        <dbReference type="ARBA" id="ARBA00022553"/>
    </source>
</evidence>
<accession>A0A1H7YR63</accession>
<dbReference type="OrthoDB" id="5429357at2"/>
<feature type="domain" description="PAS" evidence="8">
    <location>
        <begin position="51"/>
        <end position="114"/>
    </location>
</feature>
<reference evidence="10 11" key="1">
    <citation type="submission" date="2016-10" db="EMBL/GenBank/DDBJ databases">
        <authorList>
            <person name="de Groot N.N."/>
        </authorList>
    </citation>
    <scope>NUCLEOTIDE SEQUENCE [LARGE SCALE GENOMIC DNA]</scope>
    <source>
        <strain evidence="10 11">DSM 8423</strain>
    </source>
</reference>
<feature type="coiled-coil region" evidence="6">
    <location>
        <begin position="1"/>
        <end position="28"/>
    </location>
</feature>
<dbReference type="Pfam" id="PF00196">
    <property type="entry name" value="GerE"/>
    <property type="match status" value="1"/>
</dbReference>
<dbReference type="GO" id="GO:0003677">
    <property type="term" value="F:DNA binding"/>
    <property type="evidence" value="ECO:0007669"/>
    <property type="project" value="InterPro"/>
</dbReference>